<dbReference type="InterPro" id="IPR024410">
    <property type="entry name" value="Phage_TAC_12"/>
</dbReference>
<sequence>MELTINEKIYNFVFGYRFIKELNKKHEVSERGMTLKAGLDNTLINFFSGDIETLVEMLKTANATENPRVSEKGLIDWIEENGSEPLFDLVLEELKKSEFTKKKTMNFEKEVSKNQ</sequence>
<evidence type="ECO:0000313" key="1">
    <source>
        <dbReference type="EMBL" id="WEA14133.1"/>
    </source>
</evidence>
<gene>
    <name evidence="1" type="ORF">PWF74_01210</name>
</gene>
<organism evidence="1 2">
    <name type="scientific">Lactococcus garvieae</name>
    <dbReference type="NCBI Taxonomy" id="1363"/>
    <lineage>
        <taxon>Bacteria</taxon>
        <taxon>Bacillati</taxon>
        <taxon>Bacillota</taxon>
        <taxon>Bacilli</taxon>
        <taxon>Lactobacillales</taxon>
        <taxon>Streptococcaceae</taxon>
        <taxon>Lactococcus</taxon>
    </lineage>
</organism>
<reference evidence="1" key="1">
    <citation type="submission" date="2023-02" db="EMBL/GenBank/DDBJ databases">
        <title>Comparative genomics and fermentation flavor characterization of five lactic acid bacteria reveal flavor biosynthesis metabolic pathways in fermented muskmelon puree.</title>
        <authorList>
            <person name="Yuan L."/>
            <person name="Li M."/>
            <person name="Xu X."/>
            <person name="Lao F."/>
            <person name="Wu J."/>
        </authorList>
    </citation>
    <scope>NUCLEOTIDE SEQUENCE</scope>
    <source>
        <strain evidence="1">Pa-2</strain>
    </source>
</reference>
<accession>A0AAX3NCZ7</accession>
<dbReference type="Pfam" id="PF12363">
    <property type="entry name" value="Phage_TAC_12"/>
    <property type="match status" value="1"/>
</dbReference>
<proteinExistence type="predicted"/>
<dbReference type="AlphaFoldDB" id="A0AAX3NCZ7"/>
<dbReference type="EMBL" id="CP118627">
    <property type="protein sequence ID" value="WEA14133.1"/>
    <property type="molecule type" value="Genomic_DNA"/>
</dbReference>
<dbReference type="RefSeq" id="WP_270346665.1">
    <property type="nucleotide sequence ID" value="NZ_CP118627.1"/>
</dbReference>
<dbReference type="Proteomes" id="UP001217324">
    <property type="component" value="Chromosome"/>
</dbReference>
<evidence type="ECO:0000313" key="2">
    <source>
        <dbReference type="Proteomes" id="UP001217324"/>
    </source>
</evidence>
<name>A0AAX3NCZ7_9LACT</name>
<protein>
    <submittedName>
        <fullName evidence="1">Tail assembly chaperone</fullName>
    </submittedName>
</protein>